<dbReference type="InterPro" id="IPR044947">
    <property type="entry name" value="Phage_T4_Gp32_ssDNA-bd_sf"/>
</dbReference>
<evidence type="ECO:0000256" key="2">
    <source>
        <dbReference type="ARBA" id="ARBA00023109"/>
    </source>
</evidence>
<dbReference type="SUPFAM" id="SSF50249">
    <property type="entry name" value="Nucleic acid-binding proteins"/>
    <property type="match status" value="1"/>
</dbReference>
<evidence type="ECO:0000259" key="4">
    <source>
        <dbReference type="Pfam" id="PF08804"/>
    </source>
</evidence>
<evidence type="ECO:0000256" key="3">
    <source>
        <dbReference type="SAM" id="MobiDB-lite"/>
    </source>
</evidence>
<dbReference type="GO" id="GO:0039693">
    <property type="term" value="P:viral DNA genome replication"/>
    <property type="evidence" value="ECO:0007669"/>
    <property type="project" value="UniProtKB-KW"/>
</dbReference>
<keyword evidence="2" id="KW-1194">Viral DNA replication</keyword>
<feature type="domain" description="Bacteriophage T4 Gp32 single-stranded DNA-binding" evidence="4">
    <location>
        <begin position="6"/>
        <end position="158"/>
    </location>
</feature>
<reference evidence="5" key="1">
    <citation type="submission" date="2018-05" db="EMBL/GenBank/DDBJ databases">
        <authorList>
            <person name="Lanie J.A."/>
            <person name="Ng W.-L."/>
            <person name="Kazmierczak K.M."/>
            <person name="Andrzejewski T.M."/>
            <person name="Davidsen T.M."/>
            <person name="Wayne K.J."/>
            <person name="Tettelin H."/>
            <person name="Glass J.I."/>
            <person name="Rusch D."/>
            <person name="Podicherti R."/>
            <person name="Tsui H.-C.T."/>
            <person name="Winkler M.E."/>
        </authorList>
    </citation>
    <scope>NUCLEOTIDE SEQUENCE</scope>
</reference>
<dbReference type="GO" id="GO:0003697">
    <property type="term" value="F:single-stranded DNA binding"/>
    <property type="evidence" value="ECO:0007669"/>
    <property type="project" value="InterPro"/>
</dbReference>
<proteinExistence type="predicted"/>
<accession>A0A382KSV0</accession>
<sequence length="172" mass="19831">MTTLQQNDPVSEYNTSLWNNGTQTGKDQARKQKRRLNYYSNILVIKDPANPENEGEVRIFRYGKKIFDKINDVMNPEFEDESPVNPFDFWEGANFKIKVRMVEGYVNYDKSEFDPIAPLAGSDEELQSVWEKQYLLNDFLAADKFKSYGELKAKLNRVLGIGIDDAEDTSTP</sequence>
<feature type="region of interest" description="Disordered" evidence="3">
    <location>
        <begin position="1"/>
        <end position="31"/>
    </location>
</feature>
<dbReference type="InterPro" id="IPR012340">
    <property type="entry name" value="NA-bd_OB-fold"/>
</dbReference>
<evidence type="ECO:0000313" key="5">
    <source>
        <dbReference type="EMBL" id="SVC27550.1"/>
    </source>
</evidence>
<feature type="compositionally biased region" description="Polar residues" evidence="3">
    <location>
        <begin position="1"/>
        <end position="26"/>
    </location>
</feature>
<name>A0A382KSV0_9ZZZZ</name>
<organism evidence="5">
    <name type="scientific">marine metagenome</name>
    <dbReference type="NCBI Taxonomy" id="408172"/>
    <lineage>
        <taxon>unclassified sequences</taxon>
        <taxon>metagenomes</taxon>
        <taxon>ecological metagenomes</taxon>
    </lineage>
</organism>
<dbReference type="InterPro" id="IPR012339">
    <property type="entry name" value="Phage_T4_Gp32_ssDNA-bd"/>
</dbReference>
<evidence type="ECO:0000256" key="1">
    <source>
        <dbReference type="ARBA" id="ARBA00022491"/>
    </source>
</evidence>
<gene>
    <name evidence="5" type="ORF">METZ01_LOCUS280404</name>
</gene>
<dbReference type="Pfam" id="PF08804">
    <property type="entry name" value="gp32"/>
    <property type="match status" value="1"/>
</dbReference>
<dbReference type="EMBL" id="UINC01082622">
    <property type="protein sequence ID" value="SVC27550.1"/>
    <property type="molecule type" value="Genomic_DNA"/>
</dbReference>
<feature type="non-terminal residue" evidence="5">
    <location>
        <position position="172"/>
    </location>
</feature>
<dbReference type="Gene3D" id="3.90.198.10">
    <property type="entry name" value="Replication Fork Single-Stranded Dna Binding Protein"/>
    <property type="match status" value="1"/>
</dbReference>
<protein>
    <recommendedName>
        <fullName evidence="4">Bacteriophage T4 Gp32 single-stranded DNA-binding domain-containing protein</fullName>
    </recommendedName>
</protein>
<keyword evidence="1" id="KW-0678">Repressor</keyword>
<dbReference type="AlphaFoldDB" id="A0A382KSV0"/>
<keyword evidence="2" id="KW-0235">DNA replication</keyword>